<evidence type="ECO:0008006" key="5">
    <source>
        <dbReference type="Google" id="ProtNLM"/>
    </source>
</evidence>
<name>A0A4Y6Q0P8_PERCE</name>
<evidence type="ECO:0000256" key="1">
    <source>
        <dbReference type="SAM" id="MobiDB-lite"/>
    </source>
</evidence>
<accession>A0A4Y6Q0P8</accession>
<evidence type="ECO:0000256" key="2">
    <source>
        <dbReference type="SAM" id="SignalP"/>
    </source>
</evidence>
<dbReference type="SUPFAM" id="SSF55394">
    <property type="entry name" value="Bactericidal permeability-increasing protein, BPI"/>
    <property type="match status" value="1"/>
</dbReference>
<feature type="signal peptide" evidence="2">
    <location>
        <begin position="1"/>
        <end position="32"/>
    </location>
</feature>
<protein>
    <recommendedName>
        <fullName evidence="5">Ig-like domain-containing protein</fullName>
    </recommendedName>
</protein>
<feature type="chain" id="PRO_5021205585" description="Ig-like domain-containing protein" evidence="2">
    <location>
        <begin position="33"/>
        <end position="917"/>
    </location>
</feature>
<feature type="region of interest" description="Disordered" evidence="1">
    <location>
        <begin position="40"/>
        <end position="59"/>
    </location>
</feature>
<gene>
    <name evidence="3" type="ORF">FIV42_26135</name>
</gene>
<dbReference type="EMBL" id="CP041186">
    <property type="protein sequence ID" value="QDG54093.1"/>
    <property type="molecule type" value="Genomic_DNA"/>
</dbReference>
<evidence type="ECO:0000313" key="3">
    <source>
        <dbReference type="EMBL" id="QDG54093.1"/>
    </source>
</evidence>
<dbReference type="Gene3D" id="3.15.10.10">
    <property type="entry name" value="Bactericidal permeability-increasing protein, domain 1"/>
    <property type="match status" value="1"/>
</dbReference>
<dbReference type="InterPro" id="IPR013783">
    <property type="entry name" value="Ig-like_fold"/>
</dbReference>
<proteinExistence type="predicted"/>
<dbReference type="PROSITE" id="PS51257">
    <property type="entry name" value="PROKAR_LIPOPROTEIN"/>
    <property type="match status" value="1"/>
</dbReference>
<dbReference type="AlphaFoldDB" id="A0A4Y6Q0P8"/>
<dbReference type="Gene3D" id="2.60.40.10">
    <property type="entry name" value="Immunoglobulins"/>
    <property type="match status" value="2"/>
</dbReference>
<sequence>MVRLQGSATFARWRTRSVTFVLLLASATLGLASGCGDDDGGNRSKGIVGEADAGTEDAGTDTALPDADFEAPAVPTSVETVLASTTVSAGTPITVDCQLLDAEGGEVEIPDGVEPTLVYAPEQSFIEESALSLVPTMAGNATVSCQFPDLSLADDTPAELTIEAGAPHTVVTALDTNIVTAGDSATATCDVFDAYGNEVEGADTTVEVDASGAGIAVDDHTVTITKSGVYTVSCTADGASEERGQALEVNPSLPAALAISKVPDLPFYDTGQVVDIATIVTDEYGNQVDDAFVSFVSNPSGETFGHGRFRYNQEGTYTVTATVDGETKDDMTLEQSVDIVVNGQGPSIECVSPTNGAMRDAAPGDTVTFEGRVNDAQGIGEVTVNNSLVTVASDGTFQSDVTVRFGINFVDIRATDAATGEYKEENSTTCAFLTADKWGAEDQHMSDAVSLWVDQDAVDDGNYGDPLDSLNDVLHTVLNSDGLRDQLHQSMLAANPLTEGCVDVLGFCTYRYKIMYRGSRIDGPHDSSLTLIQDGLRLGAVIRNVEIDLEETNLSLDVSVDVSSLTASMDATLDLHNGRPRLQVRPSTVSVTSGNIVVGLTGWGWLDNILSSLVQGTLRSTVEDEVESFLKTQVNSTLDDLMSGLDISGLGNSFDIPRLDGNGSLSLDFGVNFSSLGVNATRALFGLGTVFEPANTTRATPSLGVPMPQGQNLLTADPQRAISAGVHIGVLNHVLHALWRGGLFDAAVSDSAIGGTFPDGTVLDIQTGLPPVAALQGSDKVVLMLGAMRMSIVYPGLFDDPVDVRIGAVARSGVQLNGSDLSFQNIQLNELYFSPIGINLDADSRAVLESFLQDVLQNVIDTSLNNALPALPVPSFEIPTSLGTYGLPAGSDLGIVNPALGGTTTHFVLKGAFGVIP</sequence>
<dbReference type="Proteomes" id="UP000315995">
    <property type="component" value="Chromosome"/>
</dbReference>
<dbReference type="InterPro" id="IPR017943">
    <property type="entry name" value="Bactericidal_perm-incr_a/b_dom"/>
</dbReference>
<keyword evidence="4" id="KW-1185">Reference proteome</keyword>
<dbReference type="GO" id="GO:0008289">
    <property type="term" value="F:lipid binding"/>
    <property type="evidence" value="ECO:0007669"/>
    <property type="project" value="InterPro"/>
</dbReference>
<reference evidence="3 4" key="1">
    <citation type="submission" date="2019-06" db="EMBL/GenBank/DDBJ databases">
        <title>Persicimonas caeni gen. nov., sp. nov., a predatory bacterium isolated from solar saltern.</title>
        <authorList>
            <person name="Wang S."/>
        </authorList>
    </citation>
    <scope>NUCLEOTIDE SEQUENCE [LARGE SCALE GENOMIC DNA]</scope>
    <source>
        <strain evidence="3 4">YN101</strain>
    </source>
</reference>
<evidence type="ECO:0000313" key="4">
    <source>
        <dbReference type="Proteomes" id="UP000315995"/>
    </source>
</evidence>
<organism evidence="3 4">
    <name type="scientific">Persicimonas caeni</name>
    <dbReference type="NCBI Taxonomy" id="2292766"/>
    <lineage>
        <taxon>Bacteria</taxon>
        <taxon>Deltaproteobacteria</taxon>
        <taxon>Bradymonadales</taxon>
        <taxon>Bradymonadaceae</taxon>
        <taxon>Persicimonas</taxon>
    </lineage>
</organism>
<dbReference type="Pfam" id="PF09136">
    <property type="entry name" value="Glucodextran_B"/>
    <property type="match status" value="1"/>
</dbReference>
<keyword evidence="2" id="KW-0732">Signal</keyword>